<dbReference type="OrthoDB" id="786951at2759"/>
<dbReference type="GO" id="GO:0003676">
    <property type="term" value="F:nucleic acid binding"/>
    <property type="evidence" value="ECO:0007669"/>
    <property type="project" value="InterPro"/>
</dbReference>
<proteinExistence type="predicted"/>
<dbReference type="Pfam" id="PF01585">
    <property type="entry name" value="G-patch"/>
    <property type="match status" value="1"/>
</dbReference>
<name>A0A7R8ZMJ2_9CRUS</name>
<feature type="compositionally biased region" description="Polar residues" evidence="1">
    <location>
        <begin position="184"/>
        <end position="193"/>
    </location>
</feature>
<dbReference type="GO" id="GO:0005730">
    <property type="term" value="C:nucleolus"/>
    <property type="evidence" value="ECO:0007669"/>
    <property type="project" value="TreeGrafter"/>
</dbReference>
<dbReference type="PROSITE" id="PS50174">
    <property type="entry name" value="G_PATCH"/>
    <property type="match status" value="1"/>
</dbReference>
<dbReference type="PANTHER" id="PTHR23149">
    <property type="entry name" value="G PATCH DOMAIN CONTAINING PROTEIN"/>
    <property type="match status" value="1"/>
</dbReference>
<organism evidence="2">
    <name type="scientific">Cyprideis torosa</name>
    <dbReference type="NCBI Taxonomy" id="163714"/>
    <lineage>
        <taxon>Eukaryota</taxon>
        <taxon>Metazoa</taxon>
        <taxon>Ecdysozoa</taxon>
        <taxon>Arthropoda</taxon>
        <taxon>Crustacea</taxon>
        <taxon>Oligostraca</taxon>
        <taxon>Ostracoda</taxon>
        <taxon>Podocopa</taxon>
        <taxon>Podocopida</taxon>
        <taxon>Cytherocopina</taxon>
        <taxon>Cytheroidea</taxon>
        <taxon>Cytherideidae</taxon>
        <taxon>Cyprideis</taxon>
    </lineage>
</organism>
<feature type="compositionally biased region" description="Low complexity" evidence="1">
    <location>
        <begin position="41"/>
        <end position="56"/>
    </location>
</feature>
<accession>A0A7R8ZMJ2</accession>
<feature type="compositionally biased region" description="Basic residues" evidence="1">
    <location>
        <begin position="62"/>
        <end position="77"/>
    </location>
</feature>
<dbReference type="AlphaFoldDB" id="A0A7R8ZMJ2"/>
<dbReference type="PANTHER" id="PTHR23149:SF27">
    <property type="entry name" value="PIN2_TERF1-INTERACTING TELOMERASE INHIBITOR 1"/>
    <property type="match status" value="1"/>
</dbReference>
<feature type="region of interest" description="Disordered" evidence="1">
    <location>
        <begin position="154"/>
        <end position="212"/>
    </location>
</feature>
<dbReference type="InterPro" id="IPR000467">
    <property type="entry name" value="G_patch_dom"/>
</dbReference>
<dbReference type="InterPro" id="IPR050656">
    <property type="entry name" value="PINX1"/>
</dbReference>
<gene>
    <name evidence="2" type="ORF">CTOB1V02_LOCUS7364</name>
</gene>
<sequence length="212" mass="23728">MKNHQLLDAVLHRLRTYQRADAAASDLTVCFLKFNLAIPSRAASRPSSPPSSIINPPSTPHVRLHHTRQDRHHRPHHTNTEHHDHYRERTDRIADRREAEASTADRTNVNVCSLAVYSNDSKKGQQLLQKMGWSKGEGLGKNKTGVVDPLTLRANRGNRGLGMNSSSASDWTEHHESFEALLANLNSGSDSTQPKPPKKLEEKSKSSKTRVQ</sequence>
<dbReference type="EMBL" id="OB662097">
    <property type="protein sequence ID" value="CAD7229495.1"/>
    <property type="molecule type" value="Genomic_DNA"/>
</dbReference>
<feature type="compositionally biased region" description="Basic and acidic residues" evidence="1">
    <location>
        <begin position="78"/>
        <end position="89"/>
    </location>
</feature>
<reference evidence="2" key="1">
    <citation type="submission" date="2020-11" db="EMBL/GenBank/DDBJ databases">
        <authorList>
            <person name="Tran Van P."/>
        </authorList>
    </citation>
    <scope>NUCLEOTIDE SEQUENCE</scope>
</reference>
<evidence type="ECO:0000256" key="1">
    <source>
        <dbReference type="SAM" id="MobiDB-lite"/>
    </source>
</evidence>
<dbReference type="SMART" id="SM00443">
    <property type="entry name" value="G_patch"/>
    <property type="match status" value="1"/>
</dbReference>
<protein>
    <submittedName>
        <fullName evidence="2">Uncharacterized protein</fullName>
    </submittedName>
</protein>
<evidence type="ECO:0000313" key="2">
    <source>
        <dbReference type="EMBL" id="CAD7229495.1"/>
    </source>
</evidence>
<dbReference type="GO" id="GO:0010521">
    <property type="term" value="F:telomerase inhibitor activity"/>
    <property type="evidence" value="ECO:0007669"/>
    <property type="project" value="TreeGrafter"/>
</dbReference>
<feature type="region of interest" description="Disordered" evidence="1">
    <location>
        <begin position="41"/>
        <end position="89"/>
    </location>
</feature>